<dbReference type="AlphaFoldDB" id="A0A6C0HR11"/>
<organism evidence="2">
    <name type="scientific">viral metagenome</name>
    <dbReference type="NCBI Taxonomy" id="1070528"/>
    <lineage>
        <taxon>unclassified sequences</taxon>
        <taxon>metagenomes</taxon>
        <taxon>organismal metagenomes</taxon>
    </lineage>
</organism>
<sequence length="185" mass="21176">MSDIGNALSNIQKIIKNITATLQKQNISSENKDLLTKILSSAQESYIQFTEIANKNYNNNSKLTNDYAIMSNTVNDANTIIQEISDNYEDAIQKINIEKSTKIKKIQFNSYSAQMNNYNVTIMKILVFSSVLLMIDIFLFTNNILPNSIYSFIAIIIVIVTSITLISMIYSEYQRSSYNFNVFNW</sequence>
<protein>
    <submittedName>
        <fullName evidence="2">Uncharacterized protein</fullName>
    </submittedName>
</protein>
<keyword evidence="1" id="KW-0812">Transmembrane</keyword>
<feature type="transmembrane region" description="Helical" evidence="1">
    <location>
        <begin position="149"/>
        <end position="170"/>
    </location>
</feature>
<accession>A0A6C0HR11</accession>
<reference evidence="2" key="1">
    <citation type="journal article" date="2020" name="Nature">
        <title>Giant virus diversity and host interactions through global metagenomics.</title>
        <authorList>
            <person name="Schulz F."/>
            <person name="Roux S."/>
            <person name="Paez-Espino D."/>
            <person name="Jungbluth S."/>
            <person name="Walsh D.A."/>
            <person name="Denef V.J."/>
            <person name="McMahon K.D."/>
            <person name="Konstantinidis K.T."/>
            <person name="Eloe-Fadrosh E.A."/>
            <person name="Kyrpides N.C."/>
            <person name="Woyke T."/>
        </authorList>
    </citation>
    <scope>NUCLEOTIDE SEQUENCE</scope>
    <source>
        <strain evidence="2">GVMAG-M-3300023184-167</strain>
    </source>
</reference>
<evidence type="ECO:0000313" key="2">
    <source>
        <dbReference type="EMBL" id="QHT83148.1"/>
    </source>
</evidence>
<proteinExistence type="predicted"/>
<evidence type="ECO:0000256" key="1">
    <source>
        <dbReference type="SAM" id="Phobius"/>
    </source>
</evidence>
<dbReference type="EMBL" id="MN740006">
    <property type="protein sequence ID" value="QHT83148.1"/>
    <property type="molecule type" value="Genomic_DNA"/>
</dbReference>
<feature type="transmembrane region" description="Helical" evidence="1">
    <location>
        <begin position="125"/>
        <end position="143"/>
    </location>
</feature>
<keyword evidence="1" id="KW-1133">Transmembrane helix</keyword>
<name>A0A6C0HR11_9ZZZZ</name>
<keyword evidence="1" id="KW-0472">Membrane</keyword>